<feature type="coiled-coil region" evidence="1">
    <location>
        <begin position="152"/>
        <end position="200"/>
    </location>
</feature>
<name>A0A0F6YJG0_9BACT</name>
<evidence type="ECO:0000256" key="2">
    <source>
        <dbReference type="SAM" id="MobiDB-lite"/>
    </source>
</evidence>
<evidence type="ECO:0000313" key="3">
    <source>
        <dbReference type="EMBL" id="AKF08032.1"/>
    </source>
</evidence>
<feature type="compositionally biased region" description="Basic and acidic residues" evidence="2">
    <location>
        <begin position="1"/>
        <end position="18"/>
    </location>
</feature>
<feature type="compositionally biased region" description="Low complexity" evidence="2">
    <location>
        <begin position="98"/>
        <end position="110"/>
    </location>
</feature>
<reference evidence="3 4" key="1">
    <citation type="submission" date="2015-03" db="EMBL/GenBank/DDBJ databases">
        <title>Genome assembly of Sandaracinus amylolyticus DSM 53668.</title>
        <authorList>
            <person name="Sharma G."/>
            <person name="Subramanian S."/>
        </authorList>
    </citation>
    <scope>NUCLEOTIDE SEQUENCE [LARGE SCALE GENOMIC DNA]</scope>
    <source>
        <strain evidence="3 4">DSM 53668</strain>
    </source>
</reference>
<sequence length="454" mass="48262">MSDSPDDTKTDSEVRLPEARGSTPPRAPSSSGTLRAALPPLRSALPPLASSARTGSSASPSIAPTALPSSAIARTGTSPSARPPQSLVRPTAPPPPKRSSSLPPALARASTPPPGSSPDFLIPRPPSAPSIATAARASTAPDVSLDPWRERIAQLEIQLSAARAAASRAQQDAIASRERADALSARLDRIESELGAELERAVSTARDAMARAERPLPLEALDARTSEVETLAHTARAGVSAFRSELAENRRLDEARAVRLASIEDRVARIEGDPRPDELRLAIDRIETRMLGIEREQAAMRTRVDALLDEVRSERARMSSAIESAEKAFARIEELAEAQDELRTASSVDALLPRMADLESLVIENGRNDARLEKELESLRARLDAAPVPAASPDAASLRTIAGIGPKIEAKLHALGIAHRAALAALDDDAIKRVASELAIKREKLAAWRDAARA</sequence>
<dbReference type="AlphaFoldDB" id="A0A0F6YJG0"/>
<keyword evidence="4" id="KW-1185">Reference proteome</keyword>
<evidence type="ECO:0000256" key="1">
    <source>
        <dbReference type="SAM" id="Coils"/>
    </source>
</evidence>
<proteinExistence type="predicted"/>
<accession>A0A0F6YJG0</accession>
<evidence type="ECO:0000313" key="4">
    <source>
        <dbReference type="Proteomes" id="UP000034883"/>
    </source>
</evidence>
<dbReference type="EMBL" id="CP011125">
    <property type="protein sequence ID" value="AKF08032.1"/>
    <property type="molecule type" value="Genomic_DNA"/>
</dbReference>
<dbReference type="KEGG" id="samy:DB32_005181"/>
<dbReference type="Proteomes" id="UP000034883">
    <property type="component" value="Chromosome"/>
</dbReference>
<feature type="region of interest" description="Disordered" evidence="2">
    <location>
        <begin position="1"/>
        <end position="142"/>
    </location>
</feature>
<protein>
    <submittedName>
        <fullName evidence="3">Plectin 1 isoform 8</fullName>
    </submittedName>
</protein>
<feature type="coiled-coil region" evidence="1">
    <location>
        <begin position="308"/>
        <end position="345"/>
    </location>
</feature>
<gene>
    <name evidence="3" type="ORF">DB32_005181</name>
</gene>
<dbReference type="RefSeq" id="WP_053235222.1">
    <property type="nucleotide sequence ID" value="NZ_CP011125.1"/>
</dbReference>
<feature type="compositionally biased region" description="Low complexity" evidence="2">
    <location>
        <begin position="34"/>
        <end position="61"/>
    </location>
</feature>
<organism evidence="3 4">
    <name type="scientific">Sandaracinus amylolyticus</name>
    <dbReference type="NCBI Taxonomy" id="927083"/>
    <lineage>
        <taxon>Bacteria</taxon>
        <taxon>Pseudomonadati</taxon>
        <taxon>Myxococcota</taxon>
        <taxon>Polyangia</taxon>
        <taxon>Polyangiales</taxon>
        <taxon>Sandaracinaceae</taxon>
        <taxon>Sandaracinus</taxon>
    </lineage>
</organism>
<keyword evidence="1" id="KW-0175">Coiled coil</keyword>